<keyword evidence="1" id="KW-0472">Membrane</keyword>
<proteinExistence type="predicted"/>
<sequence length="43" mass="4892">MWDCAVKSCFNAIITVFITAFIYFIGFLFLVSGFCVVVCFVKK</sequence>
<keyword evidence="3" id="KW-1185">Reference proteome</keyword>
<name>A8ADU9_CITK8</name>
<dbReference type="KEGG" id="cko:CKO_00506"/>
<feature type="transmembrane region" description="Helical" evidence="1">
    <location>
        <begin position="12"/>
        <end position="41"/>
    </location>
</feature>
<evidence type="ECO:0000313" key="3">
    <source>
        <dbReference type="Proteomes" id="UP000008148"/>
    </source>
</evidence>
<reference evidence="2 3" key="1">
    <citation type="submission" date="2007-08" db="EMBL/GenBank/DDBJ databases">
        <authorList>
            <consortium name="The Citrobacter koseri Genome Sequencing Project"/>
            <person name="McClelland M."/>
            <person name="Sanderson E.K."/>
            <person name="Porwollik S."/>
            <person name="Spieth J."/>
            <person name="Clifton W.S."/>
            <person name="Latreille P."/>
            <person name="Courtney L."/>
            <person name="Wang C."/>
            <person name="Pepin K."/>
            <person name="Bhonagiri V."/>
            <person name="Nash W."/>
            <person name="Johnson M."/>
            <person name="Thiruvilangam P."/>
            <person name="Wilson R."/>
        </authorList>
    </citation>
    <scope>NUCLEOTIDE SEQUENCE [LARGE SCALE GENOMIC DNA]</scope>
    <source>
        <strain evidence="3">ATCC BAA-895 / CDC 4225-83 / SGSC4696</strain>
    </source>
</reference>
<keyword evidence="1" id="KW-1133">Transmembrane helix</keyword>
<organism evidence="2 3">
    <name type="scientific">Citrobacter koseri (strain ATCC BAA-895 / CDC 4225-83 / SGSC4696)</name>
    <dbReference type="NCBI Taxonomy" id="290338"/>
    <lineage>
        <taxon>Bacteria</taxon>
        <taxon>Pseudomonadati</taxon>
        <taxon>Pseudomonadota</taxon>
        <taxon>Gammaproteobacteria</taxon>
        <taxon>Enterobacterales</taxon>
        <taxon>Enterobacteriaceae</taxon>
        <taxon>Citrobacter</taxon>
    </lineage>
</organism>
<dbReference type="EMBL" id="CP000822">
    <property type="protein sequence ID" value="ABV11662.1"/>
    <property type="molecule type" value="Genomic_DNA"/>
</dbReference>
<protein>
    <submittedName>
        <fullName evidence="2">Uncharacterized protein</fullName>
    </submittedName>
</protein>
<accession>A8ADU9</accession>
<dbReference type="AlphaFoldDB" id="A8ADU9"/>
<evidence type="ECO:0000256" key="1">
    <source>
        <dbReference type="SAM" id="Phobius"/>
    </source>
</evidence>
<gene>
    <name evidence="2" type="ordered locus">CKO_00506</name>
</gene>
<keyword evidence="1" id="KW-0812">Transmembrane</keyword>
<dbReference type="Proteomes" id="UP000008148">
    <property type="component" value="Chromosome"/>
</dbReference>
<dbReference type="HOGENOM" id="CLU_3231449_0_0_6"/>
<evidence type="ECO:0000313" key="2">
    <source>
        <dbReference type="EMBL" id="ABV11662.1"/>
    </source>
</evidence>